<evidence type="ECO:0000313" key="3">
    <source>
        <dbReference type="Proteomes" id="UP000464480"/>
    </source>
</evidence>
<protein>
    <submittedName>
        <fullName evidence="2">Uncharacterized protein</fullName>
    </submittedName>
</protein>
<dbReference type="EMBL" id="CP026115">
    <property type="protein sequence ID" value="QHG64315.2"/>
    <property type="molecule type" value="Genomic_DNA"/>
</dbReference>
<dbReference type="Proteomes" id="UP000464480">
    <property type="component" value="Chromosome"/>
</dbReference>
<reference evidence="2 3" key="1">
    <citation type="submission" date="2020-02" db="EMBL/GenBank/DDBJ databases">
        <title>Pseudomonas Putida W5 Complete Genome Assembly.</title>
        <authorList>
            <person name="Yuan Z.-C."/>
            <person name="Shaw G.A."/>
            <person name="Cusano A.D."/>
            <person name="Caddey B.J."/>
            <person name="Weselowski B.J."/>
        </authorList>
    </citation>
    <scope>NUCLEOTIDE SEQUENCE [LARGE SCALE GENOMIC DNA]</scope>
    <source>
        <strain evidence="2 3">W5</strain>
    </source>
</reference>
<accession>A0A6I6XY18</accession>
<gene>
    <name evidence="2" type="ORF">C2H86_07760</name>
</gene>
<dbReference type="RefSeq" id="WP_159409706.1">
    <property type="nucleotide sequence ID" value="NZ_CP026115.2"/>
</dbReference>
<sequence>MPFGIAFFAMGPLEFMPDRWFLANSFLSAMTGLFFQGSLMLIWGVLAFEFSLSQYARTAFVVICIALQVIIIGWIKRRMMRSYIRKRSEQQNRSQ</sequence>
<keyword evidence="1" id="KW-1133">Transmembrane helix</keyword>
<proteinExistence type="predicted"/>
<dbReference type="AlphaFoldDB" id="A0A6I6XY18"/>
<name>A0A6I6XY18_PSEPU</name>
<evidence type="ECO:0000256" key="1">
    <source>
        <dbReference type="SAM" id="Phobius"/>
    </source>
</evidence>
<feature type="transmembrane region" description="Helical" evidence="1">
    <location>
        <begin position="21"/>
        <end position="43"/>
    </location>
</feature>
<keyword evidence="1" id="KW-0812">Transmembrane</keyword>
<organism evidence="2 3">
    <name type="scientific">Pseudomonas putida</name>
    <name type="common">Arthrobacter siderocapsulatus</name>
    <dbReference type="NCBI Taxonomy" id="303"/>
    <lineage>
        <taxon>Bacteria</taxon>
        <taxon>Pseudomonadati</taxon>
        <taxon>Pseudomonadota</taxon>
        <taxon>Gammaproteobacteria</taxon>
        <taxon>Pseudomonadales</taxon>
        <taxon>Pseudomonadaceae</taxon>
        <taxon>Pseudomonas</taxon>
    </lineage>
</organism>
<keyword evidence="1" id="KW-0472">Membrane</keyword>
<feature type="transmembrane region" description="Helical" evidence="1">
    <location>
        <begin position="55"/>
        <end position="75"/>
    </location>
</feature>
<evidence type="ECO:0000313" key="2">
    <source>
        <dbReference type="EMBL" id="QHG64315.2"/>
    </source>
</evidence>